<evidence type="ECO:0000256" key="3">
    <source>
        <dbReference type="ARBA" id="ARBA00022833"/>
    </source>
</evidence>
<dbReference type="PANTHER" id="PTHR38777">
    <property type="entry name" value="FELS-2 PROPHAGE PROTEIN"/>
    <property type="match status" value="1"/>
</dbReference>
<evidence type="ECO:0000256" key="4">
    <source>
        <dbReference type="PROSITE-ProRule" id="PRU00510"/>
    </source>
</evidence>
<name>A0A5T9N0Y6_SALER</name>
<feature type="zinc finger region" description="dksA C4-type" evidence="4">
    <location>
        <begin position="37"/>
        <end position="61"/>
    </location>
</feature>
<protein>
    <submittedName>
        <fullName evidence="6">Conjugal transfer protein TraR</fullName>
    </submittedName>
</protein>
<reference evidence="6" key="1">
    <citation type="submission" date="2018-06" db="EMBL/GenBank/DDBJ databases">
        <authorList>
            <consortium name="PulseNet: The National Subtyping Network for Foodborne Disease Surveillance"/>
            <person name="Tarr C.L."/>
            <person name="Trees E."/>
            <person name="Katz L.S."/>
            <person name="Carleton-Romer H.A."/>
            <person name="Stroika S."/>
            <person name="Kucerova Z."/>
            <person name="Roache K.F."/>
            <person name="Sabol A.L."/>
            <person name="Besser J."/>
            <person name="Gerner-Smidt P."/>
        </authorList>
    </citation>
    <scope>NUCLEOTIDE SEQUENCE</scope>
    <source>
        <strain evidence="6">PNUSAS044349</strain>
    </source>
</reference>
<evidence type="ECO:0000256" key="2">
    <source>
        <dbReference type="ARBA" id="ARBA00022771"/>
    </source>
</evidence>
<dbReference type="InterPro" id="IPR020458">
    <property type="entry name" value="Znf_DskA_TraR_CS"/>
</dbReference>
<dbReference type="GO" id="GO:1900378">
    <property type="term" value="P:positive regulation of secondary metabolite biosynthetic process"/>
    <property type="evidence" value="ECO:0007669"/>
    <property type="project" value="TreeGrafter"/>
</dbReference>
<dbReference type="Gene3D" id="1.20.120.910">
    <property type="entry name" value="DksA, coiled-coil domain"/>
    <property type="match status" value="1"/>
</dbReference>
<keyword evidence="3" id="KW-0862">Zinc</keyword>
<accession>A0A5T9N0Y6</accession>
<dbReference type="AlphaFoldDB" id="A0A5T9N0Y6"/>
<dbReference type="GO" id="GO:0008270">
    <property type="term" value="F:zinc ion binding"/>
    <property type="evidence" value="ECO:0007669"/>
    <property type="project" value="UniProtKB-KW"/>
</dbReference>
<evidence type="ECO:0000256" key="1">
    <source>
        <dbReference type="ARBA" id="ARBA00022723"/>
    </source>
</evidence>
<organism evidence="6">
    <name type="scientific">Salmonella enterica</name>
    <name type="common">Salmonella choleraesuis</name>
    <dbReference type="NCBI Taxonomy" id="28901"/>
    <lineage>
        <taxon>Bacteria</taxon>
        <taxon>Pseudomonadati</taxon>
        <taxon>Pseudomonadota</taxon>
        <taxon>Gammaproteobacteria</taxon>
        <taxon>Enterobacterales</taxon>
        <taxon>Enterobacteriaceae</taxon>
        <taxon>Salmonella</taxon>
    </lineage>
</organism>
<dbReference type="SUPFAM" id="SSF57716">
    <property type="entry name" value="Glucocorticoid receptor-like (DNA-binding domain)"/>
    <property type="match status" value="1"/>
</dbReference>
<feature type="domain" description="Zinc finger DksA/TraR C4-type" evidence="5">
    <location>
        <begin position="36"/>
        <end position="64"/>
    </location>
</feature>
<evidence type="ECO:0000313" key="6">
    <source>
        <dbReference type="EMBL" id="EBO0666838.1"/>
    </source>
</evidence>
<keyword evidence="1" id="KW-0479">Metal-binding</keyword>
<dbReference type="PROSITE" id="PS01102">
    <property type="entry name" value="ZF_DKSA_1"/>
    <property type="match status" value="1"/>
</dbReference>
<dbReference type="PANTHER" id="PTHR38777:SF1">
    <property type="entry name" value="DNAK SUPPRESSOR PROTEIN"/>
    <property type="match status" value="1"/>
</dbReference>
<gene>
    <name evidence="6" type="ORF">DRH66_22515</name>
</gene>
<comment type="caution">
    <text evidence="6">The sequence shown here is derived from an EMBL/GenBank/DDBJ whole genome shotgun (WGS) entry which is preliminary data.</text>
</comment>
<dbReference type="EMBL" id="AAGBHE010000018">
    <property type="protein sequence ID" value="EBO0666838.1"/>
    <property type="molecule type" value="Genomic_DNA"/>
</dbReference>
<sequence>MADVLDQLQEQEDLIHRLHIQAVRQQLSVKGESLTRCECCGNHIQERRQKAIPGVRTCTECQRVSAVKHKKLAFPGQV</sequence>
<proteinExistence type="predicted"/>
<dbReference type="InterPro" id="IPR000962">
    <property type="entry name" value="Znf_DskA_TraR"/>
</dbReference>
<dbReference type="Pfam" id="PF01258">
    <property type="entry name" value="zf-dskA_traR"/>
    <property type="match status" value="1"/>
</dbReference>
<keyword evidence="2" id="KW-0863">Zinc-finger</keyword>
<evidence type="ECO:0000259" key="5">
    <source>
        <dbReference type="Pfam" id="PF01258"/>
    </source>
</evidence>
<dbReference type="PROSITE" id="PS51128">
    <property type="entry name" value="ZF_DKSA_2"/>
    <property type="match status" value="1"/>
</dbReference>